<evidence type="ECO:0000313" key="2">
    <source>
        <dbReference type="Proteomes" id="UP000079169"/>
    </source>
</evidence>
<protein>
    <submittedName>
        <fullName evidence="3">Uncharacterized protein LOC113468856</fullName>
    </submittedName>
</protein>
<dbReference type="Proteomes" id="UP000079169">
    <property type="component" value="Unplaced"/>
</dbReference>
<keyword evidence="1" id="KW-0175">Coiled coil</keyword>
<evidence type="ECO:0000313" key="3">
    <source>
        <dbReference type="RefSeq" id="XP_026681893.1"/>
    </source>
</evidence>
<dbReference type="PaxDb" id="121845-A0A3Q0J4N8"/>
<dbReference type="SUPFAM" id="SSF46966">
    <property type="entry name" value="Spectrin repeat"/>
    <property type="match status" value="1"/>
</dbReference>
<dbReference type="InterPro" id="IPR002017">
    <property type="entry name" value="Spectrin_repeat"/>
</dbReference>
<dbReference type="Gene3D" id="1.20.58.60">
    <property type="match status" value="1"/>
</dbReference>
<proteinExistence type="predicted"/>
<reference evidence="3" key="1">
    <citation type="submission" date="2025-08" db="UniProtKB">
        <authorList>
            <consortium name="RefSeq"/>
        </authorList>
    </citation>
    <scope>IDENTIFICATION</scope>
</reference>
<dbReference type="Pfam" id="PF00435">
    <property type="entry name" value="Spectrin"/>
    <property type="match status" value="1"/>
</dbReference>
<dbReference type="KEGG" id="dci:113468856"/>
<organism evidence="2 3">
    <name type="scientific">Diaphorina citri</name>
    <name type="common">Asian citrus psyllid</name>
    <dbReference type="NCBI Taxonomy" id="121845"/>
    <lineage>
        <taxon>Eukaryota</taxon>
        <taxon>Metazoa</taxon>
        <taxon>Ecdysozoa</taxon>
        <taxon>Arthropoda</taxon>
        <taxon>Hexapoda</taxon>
        <taxon>Insecta</taxon>
        <taxon>Pterygota</taxon>
        <taxon>Neoptera</taxon>
        <taxon>Paraneoptera</taxon>
        <taxon>Hemiptera</taxon>
        <taxon>Sternorrhyncha</taxon>
        <taxon>Psylloidea</taxon>
        <taxon>Psyllidae</taxon>
        <taxon>Diaphorininae</taxon>
        <taxon>Diaphorina</taxon>
    </lineage>
</organism>
<sequence>MRDSSDLVPADNHEKSGLIVREIQQLHQQVSETESQMRTMSSPLMSNLLKPETSHQLNELTSFVNKHTRKVKDLSKNTQEAYVSSQGVVPADLVRAEEQGNLFDQSEDSTERVREYLEKGKKIQDKCKNMSIPDRLKESLSELNSLRGTLPGELKNRETYLTNQKTARKEYEGIVNQFNAWLQDADKFLADNSAVNIINIAAALDKHKKFFECEPAIHDLVGIKLKDKTDLMSTSLSPPHRDELNSSVQELKQKLRNLLNNARSRQASLEQTAEVYQTLQASLDKARSLLTTCQVEEEPAATLATLHNNIQKLTRACNTVQVDFDTQKIFQALFKERGVMSLLNS</sequence>
<dbReference type="GeneID" id="113468856"/>
<name>A0A3Q0J4N8_DIACI</name>
<dbReference type="AlphaFoldDB" id="A0A3Q0J4N8"/>
<feature type="coiled-coil region" evidence="1">
    <location>
        <begin position="241"/>
        <end position="272"/>
    </location>
</feature>
<dbReference type="STRING" id="121845.A0A3Q0J4N8"/>
<keyword evidence="2" id="KW-1185">Reference proteome</keyword>
<accession>A0A3Q0J4N8</accession>
<gene>
    <name evidence="3" type="primary">LOC113468856</name>
</gene>
<evidence type="ECO:0000256" key="1">
    <source>
        <dbReference type="SAM" id="Coils"/>
    </source>
</evidence>
<dbReference type="RefSeq" id="XP_026681893.1">
    <property type="nucleotide sequence ID" value="XM_026826092.1"/>
</dbReference>